<evidence type="ECO:0000256" key="1">
    <source>
        <dbReference type="SAM" id="MobiDB-lite"/>
    </source>
</evidence>
<dbReference type="HOGENOM" id="CLU_318785_0_0_11"/>
<dbReference type="PROSITE" id="PS51318">
    <property type="entry name" value="TAT"/>
    <property type="match status" value="1"/>
</dbReference>
<evidence type="ECO:0000313" key="4">
    <source>
        <dbReference type="Proteomes" id="UP000023703"/>
    </source>
</evidence>
<feature type="transmembrane region" description="Helical" evidence="2">
    <location>
        <begin position="20"/>
        <end position="42"/>
    </location>
</feature>
<sequence length="932" mass="99520">MKKKVNTARTSGGLSRRAFLIGGVGGIGVLGAGAVIGGGALLRSRGSGDESDGLPRAVDPGPLQLQVGGDGHPGRVTVLTTAGRHLIHFDGYRLTTSTGTRGATVDDPGNGRPSSGPVRIDFEVTDPDYTASVTYRADGGRVTADWEFTAPGDGLDSAGRPLLRGGRVYRTLVDARATSELHVPASRWVRDSRGGVPVQERVAELNFVDWDVPGSEGGDGTSRLYGCITTATSTSRSTTTLHAAPSRDDDGVWRSRLEFRADTTVGAARSLVDNGRTLLAGAVLGSTGLPDPTVDITSAATYNVVASSGPRTFTIGLAGRSARSQHSTSIEVTARDFDGTEIHRSRHEVAIPQDADYVDTDVTIDLPGPRSWCSIEATSADSFARTAAAVWPDHDFGPSDQSIIGLGGFASTPSPGSAQSPGLESRGAERSLWRRLGIRHLRNPWLTAEESSELGISTAAQPGGSPGQFDDPSGDDSFREWAEKALDRGEDAGAAHYELLNEWSLTGVDTVELATEYTDQWLIPFRAEMDRRGTDAKLLAMPLAGWDAEFLDTIRDRDGWHLLDGIAEHAGRGNYVPDYDGGKWNFLGQVRTARAYLDGHATDSDSPTELWLTETYACTRPNAWWYDDERTAADSVLLTLMLSKAEGVAGVHWFQLADGLWHDKYGVNPTESEYHYGLLHVDRSPKPSLPAFAFAAEMLDGASFLGWIESPHPDLRGLRFSRGGSAFWVLWSRQDGYLNNATHGTDSYFPHPEPWIPPEGASLKVTVPGATLCQDVLGRDIDLDGGSVTVSGSPVVVTGDLDLELPGPEEVSGDMSVALTDVAVRRGDRPGTLIVEGVNGTGGRLGIRVMGQQVRGLVDETSLVVAEGRFTETVDLGDALPDDPESSSDSAVTAVGARGGRPQVRIMAQRRAKVSASAAESQVYRAEYYRAV</sequence>
<dbReference type="InterPro" id="IPR017853">
    <property type="entry name" value="GH"/>
</dbReference>
<dbReference type="Proteomes" id="UP000023703">
    <property type="component" value="Chromosome"/>
</dbReference>
<keyword evidence="2" id="KW-0812">Transmembrane</keyword>
<feature type="region of interest" description="Disordered" evidence="1">
    <location>
        <begin position="97"/>
        <end position="118"/>
    </location>
</feature>
<accession>X5EDA9</accession>
<dbReference type="KEGG" id="cgy:CGLY_14645"/>
<dbReference type="SUPFAM" id="SSF51445">
    <property type="entry name" value="(Trans)glycosidases"/>
    <property type="match status" value="1"/>
</dbReference>
<keyword evidence="2" id="KW-1133">Transmembrane helix</keyword>
<proteinExistence type="predicted"/>
<keyword evidence="2" id="KW-0472">Membrane</keyword>
<dbReference type="eggNOG" id="COG3664">
    <property type="taxonomic scope" value="Bacteria"/>
</dbReference>
<feature type="region of interest" description="Disordered" evidence="1">
    <location>
        <begin position="876"/>
        <end position="897"/>
    </location>
</feature>
<keyword evidence="4" id="KW-1185">Reference proteome</keyword>
<dbReference type="Gene3D" id="3.20.20.80">
    <property type="entry name" value="Glycosidases"/>
    <property type="match status" value="1"/>
</dbReference>
<reference evidence="3 4" key="1">
    <citation type="journal article" date="2015" name="Int. J. Syst. Evol. Microbiol.">
        <title>Revisiting Corynebacterium glyciniphilum (ex Kubota et al., 1972) sp. nov., nom. rev., isolated from putrefied banana.</title>
        <authorList>
            <person name="Al-Dilaimi A."/>
            <person name="Bednarz H."/>
            <person name="Lomker A."/>
            <person name="Niehaus K."/>
            <person name="Kalinowski J."/>
            <person name="Ruckert C."/>
        </authorList>
    </citation>
    <scope>NUCLEOTIDE SEQUENCE [LARGE SCALE GENOMIC DNA]</scope>
    <source>
        <strain evidence="3">AJ 3170</strain>
    </source>
</reference>
<evidence type="ECO:0000313" key="3">
    <source>
        <dbReference type="EMBL" id="AHW65365.1"/>
    </source>
</evidence>
<organism evidence="3 4">
    <name type="scientific">Corynebacterium glyciniphilum AJ 3170</name>
    <dbReference type="NCBI Taxonomy" id="1404245"/>
    <lineage>
        <taxon>Bacteria</taxon>
        <taxon>Bacillati</taxon>
        <taxon>Actinomycetota</taxon>
        <taxon>Actinomycetes</taxon>
        <taxon>Mycobacteriales</taxon>
        <taxon>Corynebacteriaceae</taxon>
        <taxon>Corynebacterium</taxon>
    </lineage>
</organism>
<dbReference type="STRING" id="1404245.CGLY_14645"/>
<name>X5EDA9_9CORY</name>
<gene>
    <name evidence="3" type="ORF">CGLY_14645</name>
</gene>
<evidence type="ECO:0000256" key="2">
    <source>
        <dbReference type="SAM" id="Phobius"/>
    </source>
</evidence>
<protein>
    <submittedName>
        <fullName evidence="3">Uncharacterized protein</fullName>
    </submittedName>
</protein>
<dbReference type="EMBL" id="CP006842">
    <property type="protein sequence ID" value="AHW65365.1"/>
    <property type="molecule type" value="Genomic_DNA"/>
</dbReference>
<dbReference type="InterPro" id="IPR006311">
    <property type="entry name" value="TAT_signal"/>
</dbReference>
<dbReference type="AlphaFoldDB" id="X5EDA9"/>